<organism evidence="5">
    <name type="scientific">Echinostoma caproni</name>
    <dbReference type="NCBI Taxonomy" id="27848"/>
    <lineage>
        <taxon>Eukaryota</taxon>
        <taxon>Metazoa</taxon>
        <taxon>Spiralia</taxon>
        <taxon>Lophotrochozoa</taxon>
        <taxon>Platyhelminthes</taxon>
        <taxon>Trematoda</taxon>
        <taxon>Digenea</taxon>
        <taxon>Plagiorchiida</taxon>
        <taxon>Echinostomata</taxon>
        <taxon>Echinostomatoidea</taxon>
        <taxon>Echinostomatidae</taxon>
        <taxon>Echinostoma</taxon>
    </lineage>
</organism>
<accession>A0A183B6P6</accession>
<proteinExistence type="predicted"/>
<feature type="compositionally biased region" description="Acidic residues" evidence="1">
    <location>
        <begin position="132"/>
        <end position="147"/>
    </location>
</feature>
<gene>
    <name evidence="3" type="ORF">ECPE_LOCUS14881</name>
</gene>
<keyword evidence="2" id="KW-1133">Transmembrane helix</keyword>
<feature type="transmembrane region" description="Helical" evidence="2">
    <location>
        <begin position="46"/>
        <end position="70"/>
    </location>
</feature>
<dbReference type="InterPro" id="IPR036259">
    <property type="entry name" value="MFS_trans_sf"/>
</dbReference>
<evidence type="ECO:0000256" key="2">
    <source>
        <dbReference type="SAM" id="Phobius"/>
    </source>
</evidence>
<dbReference type="Proteomes" id="UP000272942">
    <property type="component" value="Unassembled WGS sequence"/>
</dbReference>
<dbReference type="OrthoDB" id="6509908at2759"/>
<evidence type="ECO:0000313" key="3">
    <source>
        <dbReference type="EMBL" id="VDP92153.1"/>
    </source>
</evidence>
<evidence type="ECO:0000256" key="1">
    <source>
        <dbReference type="SAM" id="MobiDB-lite"/>
    </source>
</evidence>
<feature type="transmembrane region" description="Helical" evidence="2">
    <location>
        <begin position="18"/>
        <end position="40"/>
    </location>
</feature>
<sequence>MVVVLSDWVGPAQLPRSLALTMVVLGLLISPGQFAIGYLSDVTNDYVWPMRVCFFMLILAGLLLLLEFPVRLYYSRRARRHYLSVSGINPLLASHDKLAMNGINGPHTVMSDCWQVVDSEEEDNAGLNNDAVVDDDDDNDSQDEEESSGLPNTTQMHLIQSGITPVPAHLALVDGAVPPSTLFVCSQEEHSDDWNDLEGV</sequence>
<feature type="region of interest" description="Disordered" evidence="1">
    <location>
        <begin position="126"/>
        <end position="154"/>
    </location>
</feature>
<evidence type="ECO:0000313" key="4">
    <source>
        <dbReference type="Proteomes" id="UP000272942"/>
    </source>
</evidence>
<keyword evidence="2" id="KW-0472">Membrane</keyword>
<protein>
    <submittedName>
        <fullName evidence="5">MFS domain-containing protein</fullName>
    </submittedName>
</protein>
<name>A0A183B6P6_9TREM</name>
<dbReference type="WBParaSite" id="ECPE_0001492101-mRNA-1">
    <property type="protein sequence ID" value="ECPE_0001492101-mRNA-1"/>
    <property type="gene ID" value="ECPE_0001492101"/>
</dbReference>
<evidence type="ECO:0000313" key="5">
    <source>
        <dbReference type="WBParaSite" id="ECPE_0001492101-mRNA-1"/>
    </source>
</evidence>
<dbReference type="AlphaFoldDB" id="A0A183B6P6"/>
<reference evidence="3 4" key="2">
    <citation type="submission" date="2018-11" db="EMBL/GenBank/DDBJ databases">
        <authorList>
            <consortium name="Pathogen Informatics"/>
        </authorList>
    </citation>
    <scope>NUCLEOTIDE SEQUENCE [LARGE SCALE GENOMIC DNA]</scope>
    <source>
        <strain evidence="3 4">Egypt</strain>
    </source>
</reference>
<reference evidence="5" key="1">
    <citation type="submission" date="2016-06" db="UniProtKB">
        <authorList>
            <consortium name="WormBaseParasite"/>
        </authorList>
    </citation>
    <scope>IDENTIFICATION</scope>
</reference>
<keyword evidence="2" id="KW-0812">Transmembrane</keyword>
<keyword evidence="4" id="KW-1185">Reference proteome</keyword>
<dbReference type="EMBL" id="UZAN01058836">
    <property type="protein sequence ID" value="VDP92153.1"/>
    <property type="molecule type" value="Genomic_DNA"/>
</dbReference>
<dbReference type="SUPFAM" id="SSF103473">
    <property type="entry name" value="MFS general substrate transporter"/>
    <property type="match status" value="1"/>
</dbReference>